<dbReference type="SUPFAM" id="SSF48498">
    <property type="entry name" value="Tetracyclin repressor-like, C-terminal domain"/>
    <property type="match status" value="1"/>
</dbReference>
<name>A0A495IMF2_9MICO</name>
<gene>
    <name evidence="7" type="ORF">C8E83_3785</name>
</gene>
<evidence type="ECO:0000256" key="4">
    <source>
        <dbReference type="ARBA" id="ARBA00023163"/>
    </source>
</evidence>
<evidence type="ECO:0000313" key="8">
    <source>
        <dbReference type="Proteomes" id="UP000280008"/>
    </source>
</evidence>
<sequence length="213" mass="22355">MTTAKPRTRLSADERRAQIVAAARAIALEEGLAGVTLRSVASRLGVASGLVAHYEPSMEALVARTFADIAAQELAELTSALTPPAASPGTAAAARRTLALLLTLLLDPARDAVSSVWADAWSLGRRLPLVAEAAREGMDRWTAEATRILREGHAAGAWSVPDVDLVALQLFALVDSTTAYALVGYKTEDERSGLVFAALESALGLENGALRNP</sequence>
<dbReference type="PANTHER" id="PTHR30055:SF234">
    <property type="entry name" value="HTH-TYPE TRANSCRIPTIONAL REGULATOR BETI"/>
    <property type="match status" value="1"/>
</dbReference>
<evidence type="ECO:0000256" key="1">
    <source>
        <dbReference type="ARBA" id="ARBA00022491"/>
    </source>
</evidence>
<dbReference type="InterPro" id="IPR039538">
    <property type="entry name" value="BetI_C"/>
</dbReference>
<dbReference type="GO" id="GO:0003700">
    <property type="term" value="F:DNA-binding transcription factor activity"/>
    <property type="evidence" value="ECO:0007669"/>
    <property type="project" value="TreeGrafter"/>
</dbReference>
<proteinExistence type="predicted"/>
<feature type="domain" description="HTH tetR-type" evidence="6">
    <location>
        <begin position="13"/>
        <end position="73"/>
    </location>
</feature>
<dbReference type="OrthoDB" id="4548508at2"/>
<accession>A0A495IMF2</accession>
<keyword evidence="1" id="KW-0678">Repressor</keyword>
<protein>
    <submittedName>
        <fullName evidence="7">TetR family transcriptional regulator</fullName>
    </submittedName>
</protein>
<dbReference type="Gene3D" id="1.10.357.10">
    <property type="entry name" value="Tetracycline Repressor, domain 2"/>
    <property type="match status" value="1"/>
</dbReference>
<dbReference type="SUPFAM" id="SSF46689">
    <property type="entry name" value="Homeodomain-like"/>
    <property type="match status" value="1"/>
</dbReference>
<feature type="DNA-binding region" description="H-T-H motif" evidence="5">
    <location>
        <begin position="36"/>
        <end position="55"/>
    </location>
</feature>
<evidence type="ECO:0000256" key="2">
    <source>
        <dbReference type="ARBA" id="ARBA00023015"/>
    </source>
</evidence>
<dbReference type="PROSITE" id="PS50977">
    <property type="entry name" value="HTH_TETR_2"/>
    <property type="match status" value="1"/>
</dbReference>
<evidence type="ECO:0000259" key="6">
    <source>
        <dbReference type="PROSITE" id="PS50977"/>
    </source>
</evidence>
<dbReference type="EMBL" id="RBKS01000001">
    <property type="protein sequence ID" value="RKR76608.1"/>
    <property type="molecule type" value="Genomic_DNA"/>
</dbReference>
<evidence type="ECO:0000256" key="5">
    <source>
        <dbReference type="PROSITE-ProRule" id="PRU00335"/>
    </source>
</evidence>
<dbReference type="Pfam" id="PF13977">
    <property type="entry name" value="TetR_C_6"/>
    <property type="match status" value="1"/>
</dbReference>
<keyword evidence="3 5" id="KW-0238">DNA-binding</keyword>
<keyword evidence="2" id="KW-0805">Transcription regulation</keyword>
<reference evidence="7 8" key="1">
    <citation type="submission" date="2018-10" db="EMBL/GenBank/DDBJ databases">
        <title>Sequencing the genomes of 1000 actinobacteria strains.</title>
        <authorList>
            <person name="Klenk H.-P."/>
        </authorList>
    </citation>
    <scope>NUCLEOTIDE SEQUENCE [LARGE SCALE GENOMIC DNA]</scope>
    <source>
        <strain evidence="7 8">DSM 17894</strain>
    </source>
</reference>
<dbReference type="InterPro" id="IPR036271">
    <property type="entry name" value="Tet_transcr_reg_TetR-rel_C_sf"/>
</dbReference>
<dbReference type="InterPro" id="IPR009057">
    <property type="entry name" value="Homeodomain-like_sf"/>
</dbReference>
<evidence type="ECO:0000313" key="7">
    <source>
        <dbReference type="EMBL" id="RKR76608.1"/>
    </source>
</evidence>
<dbReference type="AlphaFoldDB" id="A0A495IMF2"/>
<organism evidence="7 8">
    <name type="scientific">Frondihabitans australicus</name>
    <dbReference type="NCBI Taxonomy" id="386892"/>
    <lineage>
        <taxon>Bacteria</taxon>
        <taxon>Bacillati</taxon>
        <taxon>Actinomycetota</taxon>
        <taxon>Actinomycetes</taxon>
        <taxon>Micrococcales</taxon>
        <taxon>Microbacteriaceae</taxon>
        <taxon>Frondihabitans</taxon>
    </lineage>
</organism>
<keyword evidence="8" id="KW-1185">Reference proteome</keyword>
<dbReference type="RefSeq" id="WP_121371563.1">
    <property type="nucleotide sequence ID" value="NZ_RBKS01000001.1"/>
</dbReference>
<dbReference type="InterPro" id="IPR050109">
    <property type="entry name" value="HTH-type_TetR-like_transc_reg"/>
</dbReference>
<dbReference type="PANTHER" id="PTHR30055">
    <property type="entry name" value="HTH-TYPE TRANSCRIPTIONAL REGULATOR RUTR"/>
    <property type="match status" value="1"/>
</dbReference>
<dbReference type="InterPro" id="IPR001647">
    <property type="entry name" value="HTH_TetR"/>
</dbReference>
<comment type="caution">
    <text evidence="7">The sequence shown here is derived from an EMBL/GenBank/DDBJ whole genome shotgun (WGS) entry which is preliminary data.</text>
</comment>
<keyword evidence="4" id="KW-0804">Transcription</keyword>
<dbReference type="GO" id="GO:0000976">
    <property type="term" value="F:transcription cis-regulatory region binding"/>
    <property type="evidence" value="ECO:0007669"/>
    <property type="project" value="TreeGrafter"/>
</dbReference>
<evidence type="ECO:0000256" key="3">
    <source>
        <dbReference type="ARBA" id="ARBA00023125"/>
    </source>
</evidence>
<dbReference type="Proteomes" id="UP000280008">
    <property type="component" value="Unassembled WGS sequence"/>
</dbReference>
<dbReference type="Pfam" id="PF00440">
    <property type="entry name" value="TetR_N"/>
    <property type="match status" value="1"/>
</dbReference>